<dbReference type="SUPFAM" id="SSF53067">
    <property type="entry name" value="Actin-like ATPase domain"/>
    <property type="match status" value="2"/>
</dbReference>
<dbReference type="InterPro" id="IPR018485">
    <property type="entry name" value="FGGY_C"/>
</dbReference>
<evidence type="ECO:0000313" key="8">
    <source>
        <dbReference type="Proteomes" id="UP001165587"/>
    </source>
</evidence>
<dbReference type="CDD" id="cd07802">
    <property type="entry name" value="ASKHA_NBD_FGGY_EcLyxK-like"/>
    <property type="match status" value="1"/>
</dbReference>
<evidence type="ECO:0000313" key="7">
    <source>
        <dbReference type="EMBL" id="MCS5727955.1"/>
    </source>
</evidence>
<dbReference type="InterPro" id="IPR050406">
    <property type="entry name" value="FGGY_Carb_Kinase"/>
</dbReference>
<dbReference type="AlphaFoldDB" id="A0AA42BUV5"/>
<evidence type="ECO:0000256" key="3">
    <source>
        <dbReference type="ARBA" id="ARBA00022777"/>
    </source>
</evidence>
<protein>
    <submittedName>
        <fullName evidence="7">Carbohydrate kinase</fullName>
    </submittedName>
</protein>
<evidence type="ECO:0000259" key="5">
    <source>
        <dbReference type="Pfam" id="PF00370"/>
    </source>
</evidence>
<feature type="domain" description="Carbohydrate kinase FGGY N-terminal" evidence="5">
    <location>
        <begin position="4"/>
        <end position="251"/>
    </location>
</feature>
<dbReference type="Pfam" id="PF00370">
    <property type="entry name" value="FGGY_N"/>
    <property type="match status" value="1"/>
</dbReference>
<accession>A0AA42BUV5</accession>
<dbReference type="Pfam" id="PF02782">
    <property type="entry name" value="FGGY_C"/>
    <property type="match status" value="1"/>
</dbReference>
<dbReference type="PIRSF" id="PIRSF000538">
    <property type="entry name" value="GlpK"/>
    <property type="match status" value="1"/>
</dbReference>
<feature type="domain" description="Carbohydrate kinase FGGY C-terminal" evidence="6">
    <location>
        <begin position="261"/>
        <end position="454"/>
    </location>
</feature>
<evidence type="ECO:0000256" key="4">
    <source>
        <dbReference type="RuleBase" id="RU003733"/>
    </source>
</evidence>
<dbReference type="InterPro" id="IPR018483">
    <property type="entry name" value="Carb_kinase_FGGY_CS"/>
</dbReference>
<dbReference type="Gene3D" id="3.30.420.40">
    <property type="match status" value="2"/>
</dbReference>
<keyword evidence="3 4" id="KW-0418">Kinase</keyword>
<keyword evidence="8" id="KW-1185">Reference proteome</keyword>
<name>A0AA42BUV5_9MICO</name>
<dbReference type="GO" id="GO:0016773">
    <property type="term" value="F:phosphotransferase activity, alcohol group as acceptor"/>
    <property type="evidence" value="ECO:0007669"/>
    <property type="project" value="InterPro"/>
</dbReference>
<reference evidence="7" key="1">
    <citation type="submission" date="2022-08" db="EMBL/GenBank/DDBJ databases">
        <authorList>
            <person name="Deng Y."/>
            <person name="Han X.-F."/>
            <person name="Zhang Y.-Q."/>
        </authorList>
    </citation>
    <scope>NUCLEOTIDE SEQUENCE</scope>
    <source>
        <strain evidence="7">CPCC 203407</strain>
    </source>
</reference>
<organism evidence="7 8">
    <name type="scientific">Herbiconiux oxytropis</name>
    <dbReference type="NCBI Taxonomy" id="2970915"/>
    <lineage>
        <taxon>Bacteria</taxon>
        <taxon>Bacillati</taxon>
        <taxon>Actinomycetota</taxon>
        <taxon>Actinomycetes</taxon>
        <taxon>Micrococcales</taxon>
        <taxon>Microbacteriaceae</taxon>
        <taxon>Herbiconiux</taxon>
    </lineage>
</organism>
<dbReference type="RefSeq" id="WP_259531056.1">
    <property type="nucleotide sequence ID" value="NZ_JANLCK010000017.1"/>
</dbReference>
<dbReference type="PANTHER" id="PTHR43095:SF3">
    <property type="entry name" value="L-XYLULOSE_3-KETO-L-GULONATE KINASE"/>
    <property type="match status" value="1"/>
</dbReference>
<dbReference type="InterPro" id="IPR043129">
    <property type="entry name" value="ATPase_NBD"/>
</dbReference>
<dbReference type="PANTHER" id="PTHR43095">
    <property type="entry name" value="SUGAR KINASE"/>
    <property type="match status" value="1"/>
</dbReference>
<dbReference type="InterPro" id="IPR018484">
    <property type="entry name" value="FGGY_N"/>
</dbReference>
<dbReference type="GO" id="GO:0016301">
    <property type="term" value="F:kinase activity"/>
    <property type="evidence" value="ECO:0007669"/>
    <property type="project" value="UniProtKB-KW"/>
</dbReference>
<proteinExistence type="inferred from homology"/>
<comment type="caution">
    <text evidence="7">The sequence shown here is derived from an EMBL/GenBank/DDBJ whole genome shotgun (WGS) entry which is preliminary data.</text>
</comment>
<evidence type="ECO:0000259" key="6">
    <source>
        <dbReference type="Pfam" id="PF02782"/>
    </source>
</evidence>
<gene>
    <name evidence="7" type="ORF">N1028_18815</name>
</gene>
<dbReference type="EMBL" id="JANLCK010000017">
    <property type="protein sequence ID" value="MCS5727955.1"/>
    <property type="molecule type" value="Genomic_DNA"/>
</dbReference>
<sequence>MKVLIGVDKGTSATKTVVIDAENGRVVASAARRTPTLDTVQGRHEEDMDTTWSCVAETLRESLGSLRALDADAEVLAVGVCGHMGGLWCLDADGRPAGPAIGWTDSRAVGILEEWESQGLGPRIFDLGGNAMIAGMPSVLYAWMARHEPEFLERVTTVFMAKDFVNFRLTGQIATDESDLSFVPCDIRRREPSPELFELMGIPGLLPLLPRAVRSETIIGHVTAAAAAQTGLPEGTPVVAGLGDSVANALGAGAYGAGQAVTVIGTSFMNAVSTSEPVLEPTGVGFTYLMPENRWQRVLSNTGGGTLGIDWYLRSLGSSDGDAIQAGETTLAELLEGPVGAVPPLANGVTFLPYLGTAGATAPFVDPFARASFTGMTEATTRHDLLRAVLEGVAYSMRECYAAMPVDVHEIRMTGGGARSELWRQICADVMGQELAVPQVDESGAVGVAVAAGVGVGHFRDYAEGVARLVADGTVQTPEPSRGAGYDRGYAAYRRLRSTFSELWRARAAFLDSERTPE</sequence>
<evidence type="ECO:0000256" key="1">
    <source>
        <dbReference type="ARBA" id="ARBA00009156"/>
    </source>
</evidence>
<evidence type="ECO:0000256" key="2">
    <source>
        <dbReference type="ARBA" id="ARBA00022679"/>
    </source>
</evidence>
<dbReference type="PROSITE" id="PS00445">
    <property type="entry name" value="FGGY_KINASES_2"/>
    <property type="match status" value="1"/>
</dbReference>
<dbReference type="GO" id="GO:0005975">
    <property type="term" value="P:carbohydrate metabolic process"/>
    <property type="evidence" value="ECO:0007669"/>
    <property type="project" value="InterPro"/>
</dbReference>
<keyword evidence="2 4" id="KW-0808">Transferase</keyword>
<dbReference type="InterPro" id="IPR000577">
    <property type="entry name" value="Carb_kinase_FGGY"/>
</dbReference>
<comment type="similarity">
    <text evidence="1 4">Belongs to the FGGY kinase family.</text>
</comment>
<dbReference type="Proteomes" id="UP001165587">
    <property type="component" value="Unassembled WGS sequence"/>
</dbReference>